<keyword evidence="2" id="KW-1185">Reference proteome</keyword>
<protein>
    <submittedName>
        <fullName evidence="1">Uncharacterized protein</fullName>
    </submittedName>
</protein>
<organism evidence="1 2">
    <name type="scientific">Citrus sinensis</name>
    <name type="common">Sweet orange</name>
    <name type="synonym">Citrus aurantium var. sinensis</name>
    <dbReference type="NCBI Taxonomy" id="2711"/>
    <lineage>
        <taxon>Eukaryota</taxon>
        <taxon>Viridiplantae</taxon>
        <taxon>Streptophyta</taxon>
        <taxon>Embryophyta</taxon>
        <taxon>Tracheophyta</taxon>
        <taxon>Spermatophyta</taxon>
        <taxon>Magnoliopsida</taxon>
        <taxon>eudicotyledons</taxon>
        <taxon>Gunneridae</taxon>
        <taxon>Pentapetalae</taxon>
        <taxon>rosids</taxon>
        <taxon>malvids</taxon>
        <taxon>Sapindales</taxon>
        <taxon>Rutaceae</taxon>
        <taxon>Aurantioideae</taxon>
        <taxon>Citrus</taxon>
    </lineage>
</organism>
<dbReference type="Proteomes" id="UP000829398">
    <property type="component" value="Chromosome 6"/>
</dbReference>
<proteinExistence type="predicted"/>
<dbReference type="EMBL" id="CM039175">
    <property type="protein sequence ID" value="KAH9735936.1"/>
    <property type="molecule type" value="Genomic_DNA"/>
</dbReference>
<gene>
    <name evidence="1" type="ORF">KPL71_017912</name>
</gene>
<accession>A0ACB8JTW3</accession>
<sequence>MSKANTVIPKPIHWKDVNLPDEWILEGATAPMIPKQLEPNTELQNVTQYSDESNLITVRKKNTEWNLSGSGGIIESEHLPLRSLTIEHGEPPVEIKASPYKIHKDPETYLDSIIQQNNFCNANLNTLGKQLTRIESQFQKSTVIVPTSTQLKFDSLKKLKEPIFKPFQVSKHSQKLVQESKSDFEQAIKEQLDRIEASPSFAFTSKVQIAPDSAQSSKIGVLEQDQSSIASSNIEAFKDESIPKANKIHWELALPTTKTPPDLAIDNKPSALNQFRFNASSVYEWNIDGMSEYNILGLLQQMIMAANAYKTQQETSDKAIAEILIAGFTGQLKGWWDHLLTKQQQLDILNSIQTEEDGIPILDEVNNPIQDAVATLILTISLHFIGDPSHLRDKNAELLHNLRCRKLSEFQNYKTTFFTRRFLRDDANHVTWKEKFLAGLPTLLGEKVRNSIKALYDNRIPYDELTYGELVSFVNKEGLKICQDLKFQKRLKWELKKSKQELGSFCKQFNYDPFKTSTSKDCNVISPHDSPQIRHIDISIRRRGRLCTRSVADQGSPPQPENREKPLEDIVDEFEEFVVNVARREVEVHTGTQNTIERARDLGAMTFEGATDLLELLQESRRVVKKHKGLNRNSTSGALPGQLEKLVVELKGERWNIEVSQLVSSTTNDQSFLNKRDLPVVTTVFSKVVMQCGQRGHLKKDFPNLTSSSSFVAGQNPHCLQSGSSQFQGRRGSQRRGHIFSNRSQSNAGVASGMNWLANHHATVECFLKEDAETVDEKEEERRWSQKKESTIGNNTSVVADVRATSGAAIFGQFNGLLNEDPHLHLKLFLEVNDAFKIAGATQDALRLRLFPYSLRDRARAWLNSLPSDSITTWNELADKFLMKYFPPTKNAKLRNEITSFHQIEDESLYEAWERFKELLRKCPHHGIPCCIQLETFYNGLNPSTRLMVDASANGALLSKSYTEAYEILERIANNNYQWPSARQPVARGSAGVHNIDAITALSAQIEDVLVKVDKFIFPVDFIVLDFEADKEVPIILGRPFLATGKTLIDVQKGELTMRVNDQQVTFNVLEAMRNPNEIEDCNFLSVVDLVVAGKVDRCCSQEQSLVDLLRKYRRAIGWTMADIKGISPSIGYNQITIAPEDQEKTTFTCPYGTFAFRRMPFGLCNAPATFQRCMMSIFSDMVEQTLEVFMDDFSVFGETYSNCLHNLEEVLKRCKMTNLILNWEKCHFIVQEGIVLGHKILKDGIEVDKAKIEIIDKLPPPTSVKGIRSFLGHAGFYRRFIKDFSKVAKPLCSLLEHDKPFHFDKECLQTFGELKKALIIAPVVISPDWNLPFELMCDASDYSVGAVLGQRKDKVFHSIYYASKTFTPTRINYTTTKKKLLAVVFTFDKFRAYLVGAKVTVYTDHAAIKYLIAKKDAKLRLIRWILLLQEFDLEIKDRKRTENQVADHLSRLEADTITLTRKGITETFPDEQLLVIQQAQMLQCQRTGNITSRHEMPLTNILEVEVFDVSGIDFMGPFPPSFGNLYILVAVDYVSKWVEAIAVPTNDAKTVVTFLQKNIFSRFGTPRAIISDEAEHRKLQLCELDELRLFSYENARIYKERTKHWHDKHIQHRQFTSGQLVLLHNTRLRLFPGKPKSRWSGPFKLLKSYPHGAVDLLDEQIGHQFKVNGHRVKHYIHSAAEGSKEFEIKAAAGSHVDKCKHLVAELRGQQPRVRCFAKRGWLEFCKHPRNPVLPVITCEYAKLRDKLTPKKWTTIFTTLTIEGASWVNEEGHVVNRIDLKPIAKVICVVSGVRLKASDEHVKNDGAFTARTIERVAGESAATTTESAAVTGARRTLGLEQTIQALSTSIHQCVEAQQRENVPQVLQQKPVQKPLLQMNQQSQLQLNHQRKLTQKMLNYLTHLRRKVTNLRLIVHPQRQRLLQSKQMRNHPTQSKARKRHIIPDEEEEDHDMEPLIPVFVGKGKPKGKAKMTTPPASDDEMEQIDTELAAAASRAMPTSEQAKQLLEVIAAITAEGQAADALTPKPPQQPLSKLIRTSPRKPNKRKGSTSADPATTTLATTPLTSPAAKKTKTLPTTSPKASPKEKLRSASKKR</sequence>
<name>A0ACB8JTW3_CITSI</name>
<comment type="caution">
    <text evidence="1">The sequence shown here is derived from an EMBL/GenBank/DDBJ whole genome shotgun (WGS) entry which is preliminary data.</text>
</comment>
<reference evidence="2" key="1">
    <citation type="journal article" date="2023" name="Hortic. Res.">
        <title>A chromosome-level phased genome enabling allele-level studies in sweet orange: a case study on citrus Huanglongbing tolerance.</title>
        <authorList>
            <person name="Wu B."/>
            <person name="Yu Q."/>
            <person name="Deng Z."/>
            <person name="Duan Y."/>
            <person name="Luo F."/>
            <person name="Gmitter F. Jr."/>
        </authorList>
    </citation>
    <scope>NUCLEOTIDE SEQUENCE [LARGE SCALE GENOMIC DNA]</scope>
    <source>
        <strain evidence="2">cv. Valencia</strain>
    </source>
</reference>
<evidence type="ECO:0000313" key="2">
    <source>
        <dbReference type="Proteomes" id="UP000829398"/>
    </source>
</evidence>
<evidence type="ECO:0000313" key="1">
    <source>
        <dbReference type="EMBL" id="KAH9735936.1"/>
    </source>
</evidence>